<keyword evidence="1" id="KW-0472">Membrane</keyword>
<feature type="transmembrane region" description="Helical" evidence="1">
    <location>
        <begin position="37"/>
        <end position="60"/>
    </location>
</feature>
<feature type="transmembrane region" description="Helical" evidence="1">
    <location>
        <begin position="104"/>
        <end position="124"/>
    </location>
</feature>
<evidence type="ECO:0000313" key="3">
    <source>
        <dbReference type="Proteomes" id="UP001501468"/>
    </source>
</evidence>
<reference evidence="3" key="1">
    <citation type="journal article" date="2019" name="Int. J. Syst. Evol. Microbiol.">
        <title>The Global Catalogue of Microorganisms (GCM) 10K type strain sequencing project: providing services to taxonomists for standard genome sequencing and annotation.</title>
        <authorList>
            <consortium name="The Broad Institute Genomics Platform"/>
            <consortium name="The Broad Institute Genome Sequencing Center for Infectious Disease"/>
            <person name="Wu L."/>
            <person name="Ma J."/>
        </authorList>
    </citation>
    <scope>NUCLEOTIDE SEQUENCE [LARGE SCALE GENOMIC DNA]</scope>
    <source>
        <strain evidence="3">JCM 17125</strain>
    </source>
</reference>
<evidence type="ECO:0000256" key="1">
    <source>
        <dbReference type="SAM" id="Phobius"/>
    </source>
</evidence>
<feature type="transmembrane region" description="Helical" evidence="1">
    <location>
        <begin position="130"/>
        <end position="150"/>
    </location>
</feature>
<proteinExistence type="predicted"/>
<gene>
    <name evidence="2" type="ORF">GCM10022399_29120</name>
</gene>
<evidence type="ECO:0000313" key="2">
    <source>
        <dbReference type="EMBL" id="GAA3710439.1"/>
    </source>
</evidence>
<keyword evidence="1" id="KW-1133">Transmembrane helix</keyword>
<organism evidence="2 3">
    <name type="scientific">Terrabacter ginsenosidimutans</name>
    <dbReference type="NCBI Taxonomy" id="490575"/>
    <lineage>
        <taxon>Bacteria</taxon>
        <taxon>Bacillati</taxon>
        <taxon>Actinomycetota</taxon>
        <taxon>Actinomycetes</taxon>
        <taxon>Micrococcales</taxon>
        <taxon>Intrasporangiaceae</taxon>
        <taxon>Terrabacter</taxon>
    </lineage>
</organism>
<evidence type="ECO:0008006" key="4">
    <source>
        <dbReference type="Google" id="ProtNLM"/>
    </source>
</evidence>
<keyword evidence="3" id="KW-1185">Reference proteome</keyword>
<feature type="transmembrane region" description="Helical" evidence="1">
    <location>
        <begin position="6"/>
        <end position="25"/>
    </location>
</feature>
<comment type="caution">
    <text evidence="2">The sequence shown here is derived from an EMBL/GenBank/DDBJ whole genome shotgun (WGS) entry which is preliminary data.</text>
</comment>
<feature type="transmembrane region" description="Helical" evidence="1">
    <location>
        <begin position="66"/>
        <end position="84"/>
    </location>
</feature>
<protein>
    <recommendedName>
        <fullName evidence="4">DUF1453 domain-containing protein</fullName>
    </recommendedName>
</protein>
<keyword evidence="1" id="KW-0812">Transmembrane</keyword>
<sequence>MDLSTFYAVVSATCFTLVGLWWTAVERRRELLASNETRRLVGGVYLTFLLPGVMGLFAQVDPGRPGVWRTTFGLVAALGAWSTIRLIQADRRPGVRGPFRRHRWLVAVLYGVIVVLGAVPEVAAPVGLSGLQAAALAVVCLVVLAHGLAWELLTTPDRPDQPVRSPVSPERPGPAAD</sequence>
<dbReference type="Proteomes" id="UP001501468">
    <property type="component" value="Unassembled WGS sequence"/>
</dbReference>
<dbReference type="RefSeq" id="WP_344947871.1">
    <property type="nucleotide sequence ID" value="NZ_BAABDC010000004.1"/>
</dbReference>
<accession>A0ABP7DWG8</accession>
<dbReference type="EMBL" id="BAABDC010000004">
    <property type="protein sequence ID" value="GAA3710439.1"/>
    <property type="molecule type" value="Genomic_DNA"/>
</dbReference>
<name>A0ABP7DWG8_9MICO</name>